<name>A0A8S9ZLM9_9BILA</name>
<keyword evidence="9" id="KW-0472">Membrane</keyword>
<dbReference type="Proteomes" id="UP000605970">
    <property type="component" value="Unassembled WGS sequence"/>
</dbReference>
<sequence>MNLIIIFKIIIFLFFNNLITTKKLNKIKINELNNFGLSDGMIKQPCKIFPLKFKNINLTYYCIENDKKQSCKPNTKLLIIIPIRRNSFNERDNIRKSYLIDKINGTEARFFISDPEELIGTMIWLKIYKYNFKCPFYPPYMSGPSYLLTKAAILKIVKYSSYVKAIHIEDVLFTGIIAKKAKIARSGHWNMFNTFEYTENNECENCIPLLITTIGNYDINKRYEELNNINCSKQNKIVISQVLEILINKNIPIFN</sequence>
<keyword evidence="13" id="KW-1185">Reference proteome</keyword>
<keyword evidence="6" id="KW-0735">Signal-anchor</keyword>
<comment type="subcellular location">
    <subcellularLocation>
        <location evidence="1 10">Golgi apparatus membrane</location>
        <topology evidence="1 10">Single-pass type II membrane protein</topology>
    </subcellularLocation>
</comment>
<dbReference type="EMBL" id="JABEBT010000062">
    <property type="protein sequence ID" value="KAF7634211.1"/>
    <property type="molecule type" value="Genomic_DNA"/>
</dbReference>
<evidence type="ECO:0000256" key="3">
    <source>
        <dbReference type="ARBA" id="ARBA00022676"/>
    </source>
</evidence>
<dbReference type="GO" id="GO:0016758">
    <property type="term" value="F:hexosyltransferase activity"/>
    <property type="evidence" value="ECO:0007669"/>
    <property type="project" value="InterPro"/>
</dbReference>
<dbReference type="PANTHER" id="PTHR11214">
    <property type="entry name" value="BETA-1,3-N-ACETYLGLUCOSAMINYLTRANSFERASE"/>
    <property type="match status" value="1"/>
</dbReference>
<evidence type="ECO:0000256" key="4">
    <source>
        <dbReference type="ARBA" id="ARBA00022679"/>
    </source>
</evidence>
<evidence type="ECO:0000256" key="8">
    <source>
        <dbReference type="ARBA" id="ARBA00023034"/>
    </source>
</evidence>
<keyword evidence="5" id="KW-0812">Transmembrane</keyword>
<evidence type="ECO:0000256" key="2">
    <source>
        <dbReference type="ARBA" id="ARBA00008661"/>
    </source>
</evidence>
<dbReference type="PANTHER" id="PTHR11214:SF391">
    <property type="entry name" value="BETA-1,3-GALACTOSYLTRANSFERASE BRE-2-RELATED"/>
    <property type="match status" value="1"/>
</dbReference>
<evidence type="ECO:0000256" key="9">
    <source>
        <dbReference type="ARBA" id="ARBA00023136"/>
    </source>
</evidence>
<keyword evidence="7" id="KW-1133">Transmembrane helix</keyword>
<evidence type="ECO:0000256" key="7">
    <source>
        <dbReference type="ARBA" id="ARBA00022989"/>
    </source>
</evidence>
<dbReference type="EC" id="2.4.1.-" evidence="10"/>
<protein>
    <recommendedName>
        <fullName evidence="10">Hexosyltransferase</fullName>
        <ecNumber evidence="10">2.4.1.-</ecNumber>
    </recommendedName>
</protein>
<accession>A0A8S9ZLM9</accession>
<evidence type="ECO:0000256" key="10">
    <source>
        <dbReference type="RuleBase" id="RU363063"/>
    </source>
</evidence>
<feature type="chain" id="PRO_5035866407" description="Hexosyltransferase" evidence="11">
    <location>
        <begin position="22"/>
        <end position="255"/>
    </location>
</feature>
<dbReference type="GO" id="GO:0000139">
    <property type="term" value="C:Golgi membrane"/>
    <property type="evidence" value="ECO:0007669"/>
    <property type="project" value="UniProtKB-SubCell"/>
</dbReference>
<evidence type="ECO:0000256" key="11">
    <source>
        <dbReference type="SAM" id="SignalP"/>
    </source>
</evidence>
<dbReference type="OrthoDB" id="5512589at2759"/>
<evidence type="ECO:0000256" key="1">
    <source>
        <dbReference type="ARBA" id="ARBA00004323"/>
    </source>
</evidence>
<evidence type="ECO:0000256" key="5">
    <source>
        <dbReference type="ARBA" id="ARBA00022692"/>
    </source>
</evidence>
<comment type="similarity">
    <text evidence="2 10">Belongs to the glycosyltransferase 31 family.</text>
</comment>
<feature type="signal peptide" evidence="11">
    <location>
        <begin position="1"/>
        <end position="21"/>
    </location>
</feature>
<keyword evidence="4" id="KW-0808">Transferase</keyword>
<dbReference type="InterPro" id="IPR002659">
    <property type="entry name" value="Glyco_trans_31"/>
</dbReference>
<gene>
    <name evidence="12" type="ORF">Mgra_00006390</name>
</gene>
<proteinExistence type="inferred from homology"/>
<keyword evidence="3 10" id="KW-0328">Glycosyltransferase</keyword>
<comment type="caution">
    <text evidence="12">The sequence shown here is derived from an EMBL/GenBank/DDBJ whole genome shotgun (WGS) entry which is preliminary data.</text>
</comment>
<evidence type="ECO:0000313" key="12">
    <source>
        <dbReference type="EMBL" id="KAF7634211.1"/>
    </source>
</evidence>
<keyword evidence="8 10" id="KW-0333">Golgi apparatus</keyword>
<reference evidence="12" key="1">
    <citation type="journal article" date="2020" name="Ecol. Evol.">
        <title>Genome structure and content of the rice root-knot nematode (Meloidogyne graminicola).</title>
        <authorList>
            <person name="Phan N.T."/>
            <person name="Danchin E.G.J."/>
            <person name="Klopp C."/>
            <person name="Perfus-Barbeoch L."/>
            <person name="Kozlowski D.K."/>
            <person name="Koutsovoulos G.D."/>
            <person name="Lopez-Roques C."/>
            <person name="Bouchez O."/>
            <person name="Zahm M."/>
            <person name="Besnard G."/>
            <person name="Bellafiore S."/>
        </authorList>
    </citation>
    <scope>NUCLEOTIDE SEQUENCE</scope>
    <source>
        <strain evidence="12">VN-18</strain>
    </source>
</reference>
<dbReference type="GO" id="GO:0006493">
    <property type="term" value="P:protein O-linked glycosylation"/>
    <property type="evidence" value="ECO:0007669"/>
    <property type="project" value="TreeGrafter"/>
</dbReference>
<evidence type="ECO:0000313" key="13">
    <source>
        <dbReference type="Proteomes" id="UP000605970"/>
    </source>
</evidence>
<dbReference type="Pfam" id="PF01762">
    <property type="entry name" value="Galactosyl_T"/>
    <property type="match status" value="1"/>
</dbReference>
<evidence type="ECO:0000256" key="6">
    <source>
        <dbReference type="ARBA" id="ARBA00022968"/>
    </source>
</evidence>
<dbReference type="AlphaFoldDB" id="A0A8S9ZLM9"/>
<keyword evidence="11" id="KW-0732">Signal</keyword>
<organism evidence="12 13">
    <name type="scientific">Meloidogyne graminicola</name>
    <dbReference type="NCBI Taxonomy" id="189291"/>
    <lineage>
        <taxon>Eukaryota</taxon>
        <taxon>Metazoa</taxon>
        <taxon>Ecdysozoa</taxon>
        <taxon>Nematoda</taxon>
        <taxon>Chromadorea</taxon>
        <taxon>Rhabditida</taxon>
        <taxon>Tylenchina</taxon>
        <taxon>Tylenchomorpha</taxon>
        <taxon>Tylenchoidea</taxon>
        <taxon>Meloidogynidae</taxon>
        <taxon>Meloidogyninae</taxon>
        <taxon>Meloidogyne</taxon>
    </lineage>
</organism>